<dbReference type="EMBL" id="MU842823">
    <property type="protein sequence ID" value="KAK2033341.1"/>
    <property type="molecule type" value="Genomic_DNA"/>
</dbReference>
<gene>
    <name evidence="2" type="ORF">LX32DRAFT_106713</name>
</gene>
<organism evidence="2 3">
    <name type="scientific">Colletotrichum zoysiae</name>
    <dbReference type="NCBI Taxonomy" id="1216348"/>
    <lineage>
        <taxon>Eukaryota</taxon>
        <taxon>Fungi</taxon>
        <taxon>Dikarya</taxon>
        <taxon>Ascomycota</taxon>
        <taxon>Pezizomycotina</taxon>
        <taxon>Sordariomycetes</taxon>
        <taxon>Hypocreomycetidae</taxon>
        <taxon>Glomerellales</taxon>
        <taxon>Glomerellaceae</taxon>
        <taxon>Colletotrichum</taxon>
        <taxon>Colletotrichum graminicola species complex</taxon>
    </lineage>
</organism>
<keyword evidence="1" id="KW-0472">Membrane</keyword>
<accession>A0AAD9M3S7</accession>
<protein>
    <submittedName>
        <fullName evidence="2">Uncharacterized protein</fullName>
    </submittedName>
</protein>
<keyword evidence="3" id="KW-1185">Reference proteome</keyword>
<sequence length="104" mass="11374">MGTGKGAFGGADCEMKCRDLPTHTHTLSLYLSLLLFLLLFVFLLFFGSECPCPRCSRSHGSSAPSLVPFPALACVRSCKLAHQQQQQPLHTKITGKKKTIIILL</sequence>
<keyword evidence="1" id="KW-0812">Transmembrane</keyword>
<evidence type="ECO:0000313" key="3">
    <source>
        <dbReference type="Proteomes" id="UP001232148"/>
    </source>
</evidence>
<comment type="caution">
    <text evidence="2">The sequence shown here is derived from an EMBL/GenBank/DDBJ whole genome shotgun (WGS) entry which is preliminary data.</text>
</comment>
<name>A0AAD9M3S7_9PEZI</name>
<dbReference type="Proteomes" id="UP001232148">
    <property type="component" value="Unassembled WGS sequence"/>
</dbReference>
<feature type="transmembrane region" description="Helical" evidence="1">
    <location>
        <begin position="29"/>
        <end position="47"/>
    </location>
</feature>
<reference evidence="2" key="1">
    <citation type="submission" date="2021-06" db="EMBL/GenBank/DDBJ databases">
        <title>Comparative genomics, transcriptomics and evolutionary studies reveal genomic signatures of adaptation to plant cell wall in hemibiotrophic fungi.</title>
        <authorList>
            <consortium name="DOE Joint Genome Institute"/>
            <person name="Baroncelli R."/>
            <person name="Diaz J.F."/>
            <person name="Benocci T."/>
            <person name="Peng M."/>
            <person name="Battaglia E."/>
            <person name="Haridas S."/>
            <person name="Andreopoulos W."/>
            <person name="Labutti K."/>
            <person name="Pangilinan J."/>
            <person name="Floch G.L."/>
            <person name="Makela M.R."/>
            <person name="Henrissat B."/>
            <person name="Grigoriev I.V."/>
            <person name="Crouch J.A."/>
            <person name="De Vries R.P."/>
            <person name="Sukno S.A."/>
            <person name="Thon M.R."/>
        </authorList>
    </citation>
    <scope>NUCLEOTIDE SEQUENCE</scope>
    <source>
        <strain evidence="2">MAFF235873</strain>
    </source>
</reference>
<dbReference type="AlphaFoldDB" id="A0AAD9M3S7"/>
<evidence type="ECO:0000256" key="1">
    <source>
        <dbReference type="SAM" id="Phobius"/>
    </source>
</evidence>
<proteinExistence type="predicted"/>
<keyword evidence="1" id="KW-1133">Transmembrane helix</keyword>
<evidence type="ECO:0000313" key="2">
    <source>
        <dbReference type="EMBL" id="KAK2033341.1"/>
    </source>
</evidence>